<dbReference type="PANTHER" id="PTHR35871">
    <property type="entry name" value="EXPRESSED PROTEIN"/>
    <property type="match status" value="1"/>
</dbReference>
<proteinExistence type="predicted"/>
<comment type="caution">
    <text evidence="1">The sequence shown here is derived from an EMBL/GenBank/DDBJ whole genome shotgun (WGS) entry which is preliminary data.</text>
</comment>
<reference evidence="1" key="1">
    <citation type="journal article" date="2020" name="Nat. Commun.">
        <title>Large-scale genome sequencing of mycorrhizal fungi provides insights into the early evolution of symbiotic traits.</title>
        <authorList>
            <person name="Miyauchi S."/>
            <person name="Kiss E."/>
            <person name="Kuo A."/>
            <person name="Drula E."/>
            <person name="Kohler A."/>
            <person name="Sanchez-Garcia M."/>
            <person name="Morin E."/>
            <person name="Andreopoulos B."/>
            <person name="Barry K.W."/>
            <person name="Bonito G."/>
            <person name="Buee M."/>
            <person name="Carver A."/>
            <person name="Chen C."/>
            <person name="Cichocki N."/>
            <person name="Clum A."/>
            <person name="Culley D."/>
            <person name="Crous P.W."/>
            <person name="Fauchery L."/>
            <person name="Girlanda M."/>
            <person name="Hayes R.D."/>
            <person name="Keri Z."/>
            <person name="LaButti K."/>
            <person name="Lipzen A."/>
            <person name="Lombard V."/>
            <person name="Magnuson J."/>
            <person name="Maillard F."/>
            <person name="Murat C."/>
            <person name="Nolan M."/>
            <person name="Ohm R.A."/>
            <person name="Pangilinan J."/>
            <person name="Pereira M.F."/>
            <person name="Perotto S."/>
            <person name="Peter M."/>
            <person name="Pfister S."/>
            <person name="Riley R."/>
            <person name="Sitrit Y."/>
            <person name="Stielow J.B."/>
            <person name="Szollosi G."/>
            <person name="Zifcakova L."/>
            <person name="Stursova M."/>
            <person name="Spatafora J.W."/>
            <person name="Tedersoo L."/>
            <person name="Vaario L.M."/>
            <person name="Yamada A."/>
            <person name="Yan M."/>
            <person name="Wang P."/>
            <person name="Xu J."/>
            <person name="Bruns T."/>
            <person name="Baldrian P."/>
            <person name="Vilgalys R."/>
            <person name="Dunand C."/>
            <person name="Henrissat B."/>
            <person name="Grigoriev I.V."/>
            <person name="Hibbett D."/>
            <person name="Nagy L.G."/>
            <person name="Martin F.M."/>
        </authorList>
    </citation>
    <scope>NUCLEOTIDE SEQUENCE</scope>
    <source>
        <strain evidence="1">UP504</strain>
    </source>
</reference>
<dbReference type="Proteomes" id="UP000886523">
    <property type="component" value="Unassembled WGS sequence"/>
</dbReference>
<dbReference type="AlphaFoldDB" id="A0A9P6DPJ1"/>
<organism evidence="1 2">
    <name type="scientific">Hydnum rufescens UP504</name>
    <dbReference type="NCBI Taxonomy" id="1448309"/>
    <lineage>
        <taxon>Eukaryota</taxon>
        <taxon>Fungi</taxon>
        <taxon>Dikarya</taxon>
        <taxon>Basidiomycota</taxon>
        <taxon>Agaricomycotina</taxon>
        <taxon>Agaricomycetes</taxon>
        <taxon>Cantharellales</taxon>
        <taxon>Hydnaceae</taxon>
        <taxon>Hydnum</taxon>
    </lineage>
</organism>
<dbReference type="EMBL" id="MU129111">
    <property type="protein sequence ID" value="KAF9506408.1"/>
    <property type="molecule type" value="Genomic_DNA"/>
</dbReference>
<evidence type="ECO:0000313" key="1">
    <source>
        <dbReference type="EMBL" id="KAF9506408.1"/>
    </source>
</evidence>
<protein>
    <submittedName>
        <fullName evidence="1">Uncharacterized protein</fullName>
    </submittedName>
</protein>
<accession>A0A9P6DPJ1</accession>
<dbReference type="PANTHER" id="PTHR35871:SF1">
    <property type="entry name" value="CXC1-LIKE CYSTEINE CLUSTER ASSOCIATED WITH KDZ TRANSPOSASES DOMAIN-CONTAINING PROTEIN"/>
    <property type="match status" value="1"/>
</dbReference>
<dbReference type="OrthoDB" id="6511194at2759"/>
<gene>
    <name evidence="1" type="ORF">BS47DRAFT_1374130</name>
</gene>
<keyword evidence="2" id="KW-1185">Reference proteome</keyword>
<sequence length="300" mass="33805">MAQYERHMSQYDGPDLKRQDPFLLPGEKWIIAQFHDESCFHTNEFKQSAWSDQTVLQKKSRGRLIHVSDFINEEDGHLVQCNSEGDIVRDAQVVIHPGAAGDPYWDMKQLLAQVEVAISIFDASHPDCQALFIFNQSSAHASLGPDALCAFDMNKANGGKQRIQKDTVIPGNAPNPAVQGQVQKMTTGTGVAKGLQQVLEERSFNTSGIRTKCVPYWGYAKYCYRKIFKMTFADAKAAAQSCLDACPLDTIWHFINRAWHFMSAYRMGLTGKATEWAVKKQKSHRRVSQRAMLSIETLMN</sequence>
<name>A0A9P6DPJ1_9AGAM</name>
<evidence type="ECO:0000313" key="2">
    <source>
        <dbReference type="Proteomes" id="UP000886523"/>
    </source>
</evidence>